<keyword evidence="5" id="KW-0805">Transcription regulation</keyword>
<dbReference type="STRING" id="1178515.SY83_03410"/>
<organism evidence="11 12">
    <name type="scientific">Paenibacillus swuensis</name>
    <dbReference type="NCBI Taxonomy" id="1178515"/>
    <lineage>
        <taxon>Bacteria</taxon>
        <taxon>Bacillati</taxon>
        <taxon>Bacillota</taxon>
        <taxon>Bacilli</taxon>
        <taxon>Bacillales</taxon>
        <taxon>Paenibacillaceae</taxon>
        <taxon>Paenibacillus</taxon>
    </lineage>
</organism>
<evidence type="ECO:0000256" key="6">
    <source>
        <dbReference type="ARBA" id="ARBA00023125"/>
    </source>
</evidence>
<proteinExistence type="predicted"/>
<gene>
    <name evidence="11" type="ORF">SY83_03410</name>
</gene>
<comment type="subcellular location">
    <subcellularLocation>
        <location evidence="1">Cytoplasm</location>
    </subcellularLocation>
</comment>
<dbReference type="EMBL" id="CP011388">
    <property type="protein sequence ID" value="ANE45518.1"/>
    <property type="molecule type" value="Genomic_DNA"/>
</dbReference>
<keyword evidence="7" id="KW-0804">Transcription</keyword>
<dbReference type="Gene3D" id="3.40.50.2300">
    <property type="match status" value="1"/>
</dbReference>
<dbReference type="CDD" id="cd17536">
    <property type="entry name" value="REC_YesN-like"/>
    <property type="match status" value="1"/>
</dbReference>
<feature type="domain" description="HTH araC/xylS-type" evidence="9">
    <location>
        <begin position="443"/>
        <end position="541"/>
    </location>
</feature>
<dbReference type="SMART" id="SM00448">
    <property type="entry name" value="REC"/>
    <property type="match status" value="1"/>
</dbReference>
<dbReference type="InterPro" id="IPR009057">
    <property type="entry name" value="Homeodomain-like_sf"/>
</dbReference>
<dbReference type="RefSeq" id="WP_068604266.1">
    <property type="nucleotide sequence ID" value="NZ_CP011388.1"/>
</dbReference>
<dbReference type="AlphaFoldDB" id="A0A172TEP4"/>
<sequence length="543" mass="61735">MRTLTCFIVDDEPLIVQRLASLWDKPEFAAGGYKLIGKACSGQEGLELALELKPDIVITDIVMPHMTGIDLITALKPRLKETVFVILSAYKDFDYAKQAMALNVTEYLVKVPLNERDLLRALNNARLTIEANSEQGSKLSRIEQSMREHSYRLRKQVMAELLEAGGASITLPGSVIASVMERNREALMIRFEPKTYCCMHLRIDAFDAFQGRYDVTDQKRMRYAVINIAEETMQAFGHGFMFELTGGGGGRFAAFLSWKQVNSAQRLEEQCYAFGTELVRNVNQYLKLQVSAGFSRSYTGWERLGLASRDAAGALQDAFYKEARAVVTPARRLVYREEALTRFREMLDDLVLHAVSDKPLTFGWGELQALLERKETEPAKLCEAAEEFGLTLRKHRLLVVADTGVNWGDNLSSFVRKLGQIWSEALRLKAATRDGLLERDELKKAKKYIADHLAEKVALGDVAHHVGLNMTYFSEMFKKECGESFTDYVNRMRIEKAMEMMRTRRYNNQELSLAVGIANERYFCTLFKKYAGATPQKFMTMKR</sequence>
<evidence type="ECO:0000259" key="9">
    <source>
        <dbReference type="PROSITE" id="PS01124"/>
    </source>
</evidence>
<evidence type="ECO:0000259" key="10">
    <source>
        <dbReference type="PROSITE" id="PS50110"/>
    </source>
</evidence>
<dbReference type="PANTHER" id="PTHR42713:SF3">
    <property type="entry name" value="TRANSCRIPTIONAL REGULATORY PROTEIN HPTR"/>
    <property type="match status" value="1"/>
</dbReference>
<dbReference type="SMART" id="SM00342">
    <property type="entry name" value="HTH_ARAC"/>
    <property type="match status" value="1"/>
</dbReference>
<dbReference type="PROSITE" id="PS01124">
    <property type="entry name" value="HTH_ARAC_FAMILY_2"/>
    <property type="match status" value="1"/>
</dbReference>
<keyword evidence="6" id="KW-0238">DNA-binding</keyword>
<dbReference type="GO" id="GO:0003700">
    <property type="term" value="F:DNA-binding transcription factor activity"/>
    <property type="evidence" value="ECO:0007669"/>
    <property type="project" value="InterPro"/>
</dbReference>
<dbReference type="InterPro" id="IPR011006">
    <property type="entry name" value="CheY-like_superfamily"/>
</dbReference>
<keyword evidence="12" id="KW-1185">Reference proteome</keyword>
<feature type="domain" description="Response regulatory" evidence="10">
    <location>
        <begin position="5"/>
        <end position="125"/>
    </location>
</feature>
<dbReference type="GO" id="GO:0043565">
    <property type="term" value="F:sequence-specific DNA binding"/>
    <property type="evidence" value="ECO:0007669"/>
    <property type="project" value="InterPro"/>
</dbReference>
<dbReference type="SUPFAM" id="SSF52172">
    <property type="entry name" value="CheY-like"/>
    <property type="match status" value="1"/>
</dbReference>
<dbReference type="InterPro" id="IPR018060">
    <property type="entry name" value="HTH_AraC"/>
</dbReference>
<dbReference type="PANTHER" id="PTHR42713">
    <property type="entry name" value="HISTIDINE KINASE-RELATED"/>
    <property type="match status" value="1"/>
</dbReference>
<dbReference type="Pfam" id="PF12833">
    <property type="entry name" value="HTH_18"/>
    <property type="match status" value="1"/>
</dbReference>
<dbReference type="PROSITE" id="PS50110">
    <property type="entry name" value="RESPONSE_REGULATORY"/>
    <property type="match status" value="1"/>
</dbReference>
<evidence type="ECO:0000256" key="5">
    <source>
        <dbReference type="ARBA" id="ARBA00023015"/>
    </source>
</evidence>
<feature type="modified residue" description="4-aspartylphosphate" evidence="8">
    <location>
        <position position="60"/>
    </location>
</feature>
<evidence type="ECO:0000256" key="8">
    <source>
        <dbReference type="PROSITE-ProRule" id="PRU00169"/>
    </source>
</evidence>
<dbReference type="SUPFAM" id="SSF46689">
    <property type="entry name" value="Homeodomain-like"/>
    <property type="match status" value="2"/>
</dbReference>
<evidence type="ECO:0000313" key="11">
    <source>
        <dbReference type="EMBL" id="ANE45518.1"/>
    </source>
</evidence>
<reference evidence="11 12" key="1">
    <citation type="submission" date="2015-01" db="EMBL/GenBank/DDBJ databases">
        <title>Paenibacillus swuensis/DY6/whole genome sequencing.</title>
        <authorList>
            <person name="Kim M.K."/>
            <person name="Srinivasan S."/>
            <person name="Lee J.-J."/>
        </authorList>
    </citation>
    <scope>NUCLEOTIDE SEQUENCE [LARGE SCALE GENOMIC DNA]</scope>
    <source>
        <strain evidence="11 12">DY6</strain>
    </source>
</reference>
<keyword evidence="3 8" id="KW-0597">Phosphoprotein</keyword>
<dbReference type="Gene3D" id="1.10.10.60">
    <property type="entry name" value="Homeodomain-like"/>
    <property type="match status" value="2"/>
</dbReference>
<dbReference type="InterPro" id="IPR051552">
    <property type="entry name" value="HptR"/>
</dbReference>
<evidence type="ECO:0008006" key="13">
    <source>
        <dbReference type="Google" id="ProtNLM"/>
    </source>
</evidence>
<evidence type="ECO:0000256" key="3">
    <source>
        <dbReference type="ARBA" id="ARBA00022553"/>
    </source>
</evidence>
<keyword evidence="4" id="KW-0902">Two-component regulatory system</keyword>
<name>A0A172TEP4_9BACL</name>
<keyword evidence="2" id="KW-0963">Cytoplasm</keyword>
<dbReference type="Proteomes" id="UP000076927">
    <property type="component" value="Chromosome"/>
</dbReference>
<dbReference type="OrthoDB" id="2524731at2"/>
<protein>
    <recommendedName>
        <fullName evidence="13">AraC family transcriptional regulator</fullName>
    </recommendedName>
</protein>
<dbReference type="InterPro" id="IPR001789">
    <property type="entry name" value="Sig_transdc_resp-reg_receiver"/>
</dbReference>
<dbReference type="PATRIC" id="fig|1178515.4.peg.673"/>
<dbReference type="GO" id="GO:0000160">
    <property type="term" value="P:phosphorelay signal transduction system"/>
    <property type="evidence" value="ECO:0007669"/>
    <property type="project" value="UniProtKB-KW"/>
</dbReference>
<evidence type="ECO:0000256" key="4">
    <source>
        <dbReference type="ARBA" id="ARBA00023012"/>
    </source>
</evidence>
<dbReference type="Pfam" id="PF00072">
    <property type="entry name" value="Response_reg"/>
    <property type="match status" value="1"/>
</dbReference>
<dbReference type="GO" id="GO:0005737">
    <property type="term" value="C:cytoplasm"/>
    <property type="evidence" value="ECO:0007669"/>
    <property type="project" value="UniProtKB-SubCell"/>
</dbReference>
<evidence type="ECO:0000256" key="1">
    <source>
        <dbReference type="ARBA" id="ARBA00004496"/>
    </source>
</evidence>
<evidence type="ECO:0000313" key="12">
    <source>
        <dbReference type="Proteomes" id="UP000076927"/>
    </source>
</evidence>
<evidence type="ECO:0000256" key="2">
    <source>
        <dbReference type="ARBA" id="ARBA00022490"/>
    </source>
</evidence>
<dbReference type="KEGG" id="pswu:SY83_03410"/>
<accession>A0A172TEP4</accession>
<evidence type="ECO:0000256" key="7">
    <source>
        <dbReference type="ARBA" id="ARBA00023163"/>
    </source>
</evidence>